<proteinExistence type="predicted"/>
<accession>A0A9X9X9U2</accession>
<dbReference type="AlphaFoldDB" id="A0A9X9X9U2"/>
<evidence type="ECO:0000313" key="2">
    <source>
        <dbReference type="EMBL" id="MBR0680478.1"/>
    </source>
</evidence>
<reference evidence="2" key="2">
    <citation type="journal article" date="2021" name="Syst. Appl. Microbiol.">
        <title>Roseomonas hellenica sp. nov., isolated from roots of wild-growing Alkanna tinctoria.</title>
        <authorList>
            <person name="Rat A."/>
            <person name="Naranjo H.D."/>
            <person name="Lebbe L."/>
            <person name="Cnockaert M."/>
            <person name="Krigas N."/>
            <person name="Grigoriadou K."/>
            <person name="Maloupa E."/>
            <person name="Willems A."/>
        </authorList>
    </citation>
    <scope>NUCLEOTIDE SEQUENCE</scope>
    <source>
        <strain evidence="2">LMG 31228</strain>
    </source>
</reference>
<gene>
    <name evidence="2" type="ORF">GXW74_08265</name>
</gene>
<dbReference type="EMBL" id="JAAEDL010000006">
    <property type="protein sequence ID" value="MBR0680478.1"/>
    <property type="molecule type" value="Genomic_DNA"/>
</dbReference>
<dbReference type="Proteomes" id="UP001138709">
    <property type="component" value="Unassembled WGS sequence"/>
</dbReference>
<sequence>MPEGIGGWIAFLIEKSAMPLALAGAGWLISNAVERDKLVLEQEKVNQVMLGRAMTVLFEGREQERVFGRVPQREEIRTFRAHWIATYNAYARVQLDPVAIGIFMEVGLDDDAQRITPGTRLPPIAATIAPTSGPATGPRGDGWVSVGRPNTTRYADLNFDLLQGAGFTRDGGIPVGTRMSARWSVNLRANAEVTTGSENPVRGLISVGQCVRVLESRPNLRGATWAFVSLDGCDLPG</sequence>
<evidence type="ECO:0000313" key="3">
    <source>
        <dbReference type="Proteomes" id="UP001138709"/>
    </source>
</evidence>
<dbReference type="RefSeq" id="WP_211846001.1">
    <property type="nucleotide sequence ID" value="NZ_JAAEDL010000006.1"/>
</dbReference>
<name>A0A9X9X9U2_9PROT</name>
<comment type="caution">
    <text evidence="2">The sequence shown here is derived from an EMBL/GenBank/DDBJ whole genome shotgun (WGS) entry which is preliminary data.</text>
</comment>
<organism evidence="2 3">
    <name type="scientific">Neoroseomonas eburnea</name>
    <dbReference type="NCBI Taxonomy" id="1346889"/>
    <lineage>
        <taxon>Bacteria</taxon>
        <taxon>Pseudomonadati</taxon>
        <taxon>Pseudomonadota</taxon>
        <taxon>Alphaproteobacteria</taxon>
        <taxon>Acetobacterales</taxon>
        <taxon>Acetobacteraceae</taxon>
        <taxon>Neoroseomonas</taxon>
    </lineage>
</organism>
<evidence type="ECO:0000256" key="1">
    <source>
        <dbReference type="SAM" id="MobiDB-lite"/>
    </source>
</evidence>
<feature type="region of interest" description="Disordered" evidence="1">
    <location>
        <begin position="122"/>
        <end position="142"/>
    </location>
</feature>
<reference evidence="2" key="1">
    <citation type="submission" date="2020-01" db="EMBL/GenBank/DDBJ databases">
        <authorList>
            <person name="Rat A."/>
        </authorList>
    </citation>
    <scope>NUCLEOTIDE SEQUENCE</scope>
    <source>
        <strain evidence="2">LMG 31228</strain>
    </source>
</reference>
<protein>
    <submittedName>
        <fullName evidence="2">Uncharacterized protein</fullName>
    </submittedName>
</protein>
<keyword evidence="3" id="KW-1185">Reference proteome</keyword>